<dbReference type="EMBL" id="KZ451908">
    <property type="protein sequence ID" value="PKA63498.1"/>
    <property type="molecule type" value="Genomic_DNA"/>
</dbReference>
<comment type="similarity">
    <text evidence="1">Belongs to the multi antimicrobial extrusion (MATE) (TC 2.A.66.1) family.</text>
</comment>
<dbReference type="Proteomes" id="UP000236161">
    <property type="component" value="Unassembled WGS sequence"/>
</dbReference>
<accession>A0A2I0B6S1</accession>
<dbReference type="GO" id="GO:0016020">
    <property type="term" value="C:membrane"/>
    <property type="evidence" value="ECO:0007669"/>
    <property type="project" value="InterPro"/>
</dbReference>
<evidence type="ECO:0000256" key="1">
    <source>
        <dbReference type="ARBA" id="ARBA00010199"/>
    </source>
</evidence>
<keyword evidence="2" id="KW-1133">Transmembrane helix</keyword>
<dbReference type="Pfam" id="PF01554">
    <property type="entry name" value="MatE"/>
    <property type="match status" value="1"/>
</dbReference>
<dbReference type="AlphaFoldDB" id="A0A2I0B6S1"/>
<keyword evidence="4" id="KW-1185">Reference proteome</keyword>
<name>A0A2I0B6S1_9ASPA</name>
<feature type="transmembrane region" description="Helical" evidence="2">
    <location>
        <begin position="24"/>
        <end position="44"/>
    </location>
</feature>
<dbReference type="STRING" id="1088818.A0A2I0B6S1"/>
<sequence length="152" mass="17006">MEGSLRKKIEEEAKKQARLAGPTIVANLLSFVLQPISIVFVGHLKEKAELSGAAVALTFANVTGFSVLYGKAGDIRKSQRHYSAGKLCFFFEVADENNRYRLQDEGEKDRYYGGTSKPSLLLSFFLYLLPQTSLHKSPQWSCLLFLSVELLL</sequence>
<keyword evidence="2" id="KW-0812">Transmembrane</keyword>
<feature type="transmembrane region" description="Helical" evidence="2">
    <location>
        <begin position="50"/>
        <end position="70"/>
    </location>
</feature>
<dbReference type="OrthoDB" id="2126698at2759"/>
<protein>
    <submittedName>
        <fullName evidence="3">MATE efflux family protein 7</fullName>
    </submittedName>
</protein>
<proteinExistence type="inferred from homology"/>
<evidence type="ECO:0000313" key="3">
    <source>
        <dbReference type="EMBL" id="PKA63498.1"/>
    </source>
</evidence>
<gene>
    <name evidence="3" type="primary">DTXL3</name>
    <name evidence="3" type="ORF">AXF42_Ash005393</name>
</gene>
<keyword evidence="2" id="KW-0472">Membrane</keyword>
<dbReference type="GO" id="GO:0042910">
    <property type="term" value="F:xenobiotic transmembrane transporter activity"/>
    <property type="evidence" value="ECO:0007669"/>
    <property type="project" value="InterPro"/>
</dbReference>
<dbReference type="PANTHER" id="PTHR11206">
    <property type="entry name" value="MULTIDRUG RESISTANCE PROTEIN"/>
    <property type="match status" value="1"/>
</dbReference>
<dbReference type="InterPro" id="IPR002528">
    <property type="entry name" value="MATE_fam"/>
</dbReference>
<evidence type="ECO:0000256" key="2">
    <source>
        <dbReference type="SAM" id="Phobius"/>
    </source>
</evidence>
<reference evidence="3 4" key="1">
    <citation type="journal article" date="2017" name="Nature">
        <title>The Apostasia genome and the evolution of orchids.</title>
        <authorList>
            <person name="Zhang G.Q."/>
            <person name="Liu K.W."/>
            <person name="Li Z."/>
            <person name="Lohaus R."/>
            <person name="Hsiao Y.Y."/>
            <person name="Niu S.C."/>
            <person name="Wang J.Y."/>
            <person name="Lin Y.C."/>
            <person name="Xu Q."/>
            <person name="Chen L.J."/>
            <person name="Yoshida K."/>
            <person name="Fujiwara S."/>
            <person name="Wang Z.W."/>
            <person name="Zhang Y.Q."/>
            <person name="Mitsuda N."/>
            <person name="Wang M."/>
            <person name="Liu G.H."/>
            <person name="Pecoraro L."/>
            <person name="Huang H.X."/>
            <person name="Xiao X.J."/>
            <person name="Lin M."/>
            <person name="Wu X.Y."/>
            <person name="Wu W.L."/>
            <person name="Chen Y.Y."/>
            <person name="Chang S.B."/>
            <person name="Sakamoto S."/>
            <person name="Ohme-Takagi M."/>
            <person name="Yagi M."/>
            <person name="Zeng S.J."/>
            <person name="Shen C.Y."/>
            <person name="Yeh C.M."/>
            <person name="Luo Y.B."/>
            <person name="Tsai W.C."/>
            <person name="Van de Peer Y."/>
            <person name="Liu Z.J."/>
        </authorList>
    </citation>
    <scope>NUCLEOTIDE SEQUENCE [LARGE SCALE GENOMIC DNA]</scope>
    <source>
        <strain evidence="4">cv. Shenzhen</strain>
        <tissue evidence="3">Stem</tissue>
    </source>
</reference>
<organism evidence="3 4">
    <name type="scientific">Apostasia shenzhenica</name>
    <dbReference type="NCBI Taxonomy" id="1088818"/>
    <lineage>
        <taxon>Eukaryota</taxon>
        <taxon>Viridiplantae</taxon>
        <taxon>Streptophyta</taxon>
        <taxon>Embryophyta</taxon>
        <taxon>Tracheophyta</taxon>
        <taxon>Spermatophyta</taxon>
        <taxon>Magnoliopsida</taxon>
        <taxon>Liliopsida</taxon>
        <taxon>Asparagales</taxon>
        <taxon>Orchidaceae</taxon>
        <taxon>Apostasioideae</taxon>
        <taxon>Apostasia</taxon>
    </lineage>
</organism>
<evidence type="ECO:0000313" key="4">
    <source>
        <dbReference type="Proteomes" id="UP000236161"/>
    </source>
</evidence>
<dbReference type="GO" id="GO:0015297">
    <property type="term" value="F:antiporter activity"/>
    <property type="evidence" value="ECO:0007669"/>
    <property type="project" value="InterPro"/>
</dbReference>